<evidence type="ECO:0000256" key="5">
    <source>
        <dbReference type="ARBA" id="ARBA00023065"/>
    </source>
</evidence>
<protein>
    <recommendedName>
        <fullName evidence="11">Potassium channel domain-containing protein</fullName>
    </recommendedName>
</protein>
<dbReference type="AlphaFoldDB" id="A0A0P4WJ59"/>
<reference evidence="12" key="1">
    <citation type="submission" date="2015-09" db="EMBL/GenBank/DDBJ databases">
        <title>Scylla olivacea transcriptome.</title>
        <authorList>
            <person name="Ikhwanuddin M."/>
        </authorList>
    </citation>
    <scope>NUCLEOTIDE SEQUENCE</scope>
</reference>
<comment type="similarity">
    <text evidence="8">Belongs to the two pore domain potassium channel (TC 1.A.1.8) family.</text>
</comment>
<keyword evidence="7 8" id="KW-0407">Ion channel</keyword>
<evidence type="ECO:0000256" key="4">
    <source>
        <dbReference type="ARBA" id="ARBA00022989"/>
    </source>
</evidence>
<keyword evidence="4 10" id="KW-1133">Transmembrane helix</keyword>
<evidence type="ECO:0000256" key="3">
    <source>
        <dbReference type="ARBA" id="ARBA00022692"/>
    </source>
</evidence>
<keyword evidence="2 8" id="KW-0813">Transport</keyword>
<dbReference type="PANTHER" id="PTHR11003">
    <property type="entry name" value="POTASSIUM CHANNEL, SUBFAMILY K"/>
    <property type="match status" value="1"/>
</dbReference>
<evidence type="ECO:0000256" key="6">
    <source>
        <dbReference type="ARBA" id="ARBA00023136"/>
    </source>
</evidence>
<dbReference type="PANTHER" id="PTHR11003:SF334">
    <property type="entry name" value="FI03418P"/>
    <property type="match status" value="1"/>
</dbReference>
<feature type="domain" description="Potassium channel" evidence="11">
    <location>
        <begin position="246"/>
        <end position="328"/>
    </location>
</feature>
<dbReference type="PRINTS" id="PR01333">
    <property type="entry name" value="2POREKCHANEL"/>
</dbReference>
<dbReference type="GO" id="GO:0030322">
    <property type="term" value="P:stabilization of membrane potential"/>
    <property type="evidence" value="ECO:0007669"/>
    <property type="project" value="TreeGrafter"/>
</dbReference>
<evidence type="ECO:0000256" key="8">
    <source>
        <dbReference type="RuleBase" id="RU003857"/>
    </source>
</evidence>
<evidence type="ECO:0000256" key="1">
    <source>
        <dbReference type="ARBA" id="ARBA00004141"/>
    </source>
</evidence>
<evidence type="ECO:0000256" key="2">
    <source>
        <dbReference type="ARBA" id="ARBA00022448"/>
    </source>
</evidence>
<evidence type="ECO:0000259" key="11">
    <source>
        <dbReference type="Pfam" id="PF07885"/>
    </source>
</evidence>
<feature type="transmembrane region" description="Helical" evidence="10">
    <location>
        <begin position="301"/>
        <end position="324"/>
    </location>
</feature>
<dbReference type="GO" id="GO:0005886">
    <property type="term" value="C:plasma membrane"/>
    <property type="evidence" value="ECO:0007669"/>
    <property type="project" value="TreeGrafter"/>
</dbReference>
<keyword evidence="5 8" id="KW-0406">Ion transport</keyword>
<feature type="transmembrane region" description="Helical" evidence="10">
    <location>
        <begin position="240"/>
        <end position="261"/>
    </location>
</feature>
<keyword evidence="6 10" id="KW-0472">Membrane</keyword>
<organism evidence="12">
    <name type="scientific">Scylla olivacea</name>
    <name type="common">Orange mud crab</name>
    <name type="synonym">Cancer olivacea</name>
    <dbReference type="NCBI Taxonomy" id="85551"/>
    <lineage>
        <taxon>Eukaryota</taxon>
        <taxon>Metazoa</taxon>
        <taxon>Ecdysozoa</taxon>
        <taxon>Arthropoda</taxon>
        <taxon>Crustacea</taxon>
        <taxon>Multicrustacea</taxon>
        <taxon>Malacostraca</taxon>
        <taxon>Eumalacostraca</taxon>
        <taxon>Eucarida</taxon>
        <taxon>Decapoda</taxon>
        <taxon>Pleocyemata</taxon>
        <taxon>Brachyura</taxon>
        <taxon>Eubrachyura</taxon>
        <taxon>Portunoidea</taxon>
        <taxon>Portunidae</taxon>
        <taxon>Portuninae</taxon>
        <taxon>Scylla</taxon>
    </lineage>
</organism>
<feature type="domain" description="Potassium channel" evidence="11">
    <location>
        <begin position="116"/>
        <end position="183"/>
    </location>
</feature>
<comment type="subcellular location">
    <subcellularLocation>
        <location evidence="1">Membrane</location>
        <topology evidence="1">Multi-pass membrane protein</topology>
    </subcellularLocation>
</comment>
<sequence>MSNEYAETGFYTNRREKSTGSICCSFLCSHVGLFLVVAVYAVAGAYIFMEIEKPNEMKMYERKQQRAVQVKETKQYVAGLLWSYQHINWHDSYYSERVTLALNGLERHILISVSNYKYDGTEEGWVDSWTVPKSLLLTMTIMSTIGYGHIYPVTDEGKIFCIFYALVGCPLLLIFLGNLGNSIAETFIFVYSRICCRWCRSRRNEEELPPHTSKKQRKLLVDDEVGKEEYMPTEFLHVPIVINLVLLMVYIILGAVLFSFWEGWNLTSASYFTFITLSTIGYGDMVPGNAILADGDGNGGIQMSICIIYIVLGMALLSTCINLMQEQLLEKCHWLAKEIGLSKTENYDKDKNKTENGKNKPTKKKKNQSSTIPEEGEQSLPPPATTLRSPSDGSLRSRQTSQDGGPSLPADSTTLAPSQTLAPIQSESRSPSPLPTRSNSSTPIPGSLDGPD</sequence>
<accession>A0A0P4WJ59</accession>
<dbReference type="GO" id="GO:0022841">
    <property type="term" value="F:potassium ion leak channel activity"/>
    <property type="evidence" value="ECO:0007669"/>
    <property type="project" value="TreeGrafter"/>
</dbReference>
<proteinExistence type="inferred from homology"/>
<name>A0A0P4WJ59_SCYOL</name>
<keyword evidence="3 8" id="KW-0812">Transmembrane</keyword>
<dbReference type="EMBL" id="GDRN01021354">
    <property type="protein sequence ID" value="JAI67804.1"/>
    <property type="molecule type" value="Transcribed_RNA"/>
</dbReference>
<feature type="compositionally biased region" description="Polar residues" evidence="9">
    <location>
        <begin position="386"/>
        <end position="444"/>
    </location>
</feature>
<dbReference type="Gene3D" id="1.10.287.70">
    <property type="match status" value="1"/>
</dbReference>
<evidence type="ECO:0000256" key="10">
    <source>
        <dbReference type="SAM" id="Phobius"/>
    </source>
</evidence>
<dbReference type="Pfam" id="PF07885">
    <property type="entry name" value="Ion_trans_2"/>
    <property type="match status" value="2"/>
</dbReference>
<feature type="transmembrane region" description="Helical" evidence="10">
    <location>
        <begin position="19"/>
        <end position="49"/>
    </location>
</feature>
<dbReference type="InterPro" id="IPR003280">
    <property type="entry name" value="2pore_dom_K_chnl"/>
</dbReference>
<evidence type="ECO:0000313" key="12">
    <source>
        <dbReference type="EMBL" id="JAI67804.1"/>
    </source>
</evidence>
<dbReference type="GO" id="GO:0015271">
    <property type="term" value="F:outward rectifier potassium channel activity"/>
    <property type="evidence" value="ECO:0007669"/>
    <property type="project" value="TreeGrafter"/>
</dbReference>
<feature type="transmembrane region" description="Helical" evidence="10">
    <location>
        <begin position="157"/>
        <end position="176"/>
    </location>
</feature>
<dbReference type="SUPFAM" id="SSF81324">
    <property type="entry name" value="Voltage-gated potassium channels"/>
    <property type="match status" value="2"/>
</dbReference>
<evidence type="ECO:0000256" key="7">
    <source>
        <dbReference type="ARBA" id="ARBA00023303"/>
    </source>
</evidence>
<dbReference type="InterPro" id="IPR013099">
    <property type="entry name" value="K_chnl_dom"/>
</dbReference>
<evidence type="ECO:0000256" key="9">
    <source>
        <dbReference type="SAM" id="MobiDB-lite"/>
    </source>
</evidence>
<feature type="compositionally biased region" description="Basic and acidic residues" evidence="9">
    <location>
        <begin position="347"/>
        <end position="358"/>
    </location>
</feature>
<feature type="transmembrane region" description="Helical" evidence="10">
    <location>
        <begin position="134"/>
        <end position="151"/>
    </location>
</feature>
<feature type="region of interest" description="Disordered" evidence="9">
    <location>
        <begin position="347"/>
        <end position="452"/>
    </location>
</feature>